<evidence type="ECO:0000256" key="2">
    <source>
        <dbReference type="ARBA" id="ARBA00012962"/>
    </source>
</evidence>
<dbReference type="SUPFAM" id="SSF51735">
    <property type="entry name" value="NAD(P)-binding Rossmann-fold domains"/>
    <property type="match status" value="1"/>
</dbReference>
<comment type="pathway">
    <text evidence="1 8">Metabolic intermediate biosynthesis; chorismate biosynthesis; chorismate from D-erythrose 4-phosphate and phosphoenolpyruvate: step 4/7.</text>
</comment>
<evidence type="ECO:0000256" key="5">
    <source>
        <dbReference type="ARBA" id="ARBA00023002"/>
    </source>
</evidence>
<evidence type="ECO:0000256" key="1">
    <source>
        <dbReference type="ARBA" id="ARBA00004871"/>
    </source>
</evidence>
<feature type="binding site" evidence="8">
    <location>
        <position position="255"/>
    </location>
    <ligand>
        <name>shikimate</name>
        <dbReference type="ChEBI" id="CHEBI:36208"/>
    </ligand>
</feature>
<dbReference type="HAMAP" id="MF_00222">
    <property type="entry name" value="Shikimate_DH_AroE"/>
    <property type="match status" value="1"/>
</dbReference>
<feature type="domain" description="SDH C-terminal" evidence="11">
    <location>
        <begin position="248"/>
        <end position="269"/>
    </location>
</feature>
<comment type="function">
    <text evidence="8">Involved in the biosynthesis of the chorismate, which leads to the biosynthesis of aromatic amino acids. Catalyzes the reversible NADPH linked reduction of 3-dehydroshikimate (DHSA) to yield shikimate (SA).</text>
</comment>
<comment type="subunit">
    <text evidence="8">Homodimer.</text>
</comment>
<evidence type="ECO:0000313" key="12">
    <source>
        <dbReference type="EMBL" id="AGF49319.1"/>
    </source>
</evidence>
<feature type="binding site" evidence="8">
    <location>
        <position position="84"/>
    </location>
    <ligand>
        <name>NADP(+)</name>
        <dbReference type="ChEBI" id="CHEBI:58349"/>
    </ligand>
</feature>
<dbReference type="Pfam" id="PF08501">
    <property type="entry name" value="Shikimate_dh_N"/>
    <property type="match status" value="1"/>
</dbReference>
<dbReference type="Gene3D" id="3.40.50.720">
    <property type="entry name" value="NAD(P)-binding Rossmann-like Domain"/>
    <property type="match status" value="1"/>
</dbReference>
<dbReference type="Pfam" id="PF18317">
    <property type="entry name" value="SDH_C"/>
    <property type="match status" value="1"/>
</dbReference>
<feature type="binding site" evidence="8">
    <location>
        <position position="224"/>
    </location>
    <ligand>
        <name>NADP(+)</name>
        <dbReference type="ChEBI" id="CHEBI:58349"/>
    </ligand>
</feature>
<dbReference type="InterPro" id="IPR006151">
    <property type="entry name" value="Shikm_DH/Glu-tRNA_Rdtase"/>
</dbReference>
<dbReference type="InterPro" id="IPR041121">
    <property type="entry name" value="SDH_C"/>
</dbReference>
<feature type="binding site" evidence="8">
    <location>
        <position position="108"/>
    </location>
    <ligand>
        <name>shikimate</name>
        <dbReference type="ChEBI" id="CHEBI:36208"/>
    </ligand>
</feature>
<evidence type="ECO:0000313" key="13">
    <source>
        <dbReference type="Proteomes" id="UP000011658"/>
    </source>
</evidence>
<protein>
    <recommendedName>
        <fullName evidence="2 8">Shikimate dehydrogenase (NADP(+))</fullName>
        <shortName evidence="8">SDH</shortName>
        <ecNumber evidence="2 8">1.1.1.25</ecNumber>
    </recommendedName>
</protein>
<comment type="caution">
    <text evidence="8">Lacks conserved residue(s) required for the propagation of feature annotation.</text>
</comment>
<feature type="domain" description="Quinate/shikimate 5-dehydrogenase/glutamyl-tRNA reductase" evidence="9">
    <location>
        <begin position="122"/>
        <end position="199"/>
    </location>
</feature>
<evidence type="ECO:0000256" key="7">
    <source>
        <dbReference type="ARBA" id="ARBA00049442"/>
    </source>
</evidence>
<dbReference type="SUPFAM" id="SSF53223">
    <property type="entry name" value="Aminoacid dehydrogenase-like, N-terminal domain"/>
    <property type="match status" value="1"/>
</dbReference>
<dbReference type="Gene3D" id="3.40.50.10860">
    <property type="entry name" value="Leucine Dehydrogenase, chain A, domain 1"/>
    <property type="match status" value="1"/>
</dbReference>
<evidence type="ECO:0000256" key="8">
    <source>
        <dbReference type="HAMAP-Rule" id="MF_00222"/>
    </source>
</evidence>
<evidence type="ECO:0000256" key="4">
    <source>
        <dbReference type="ARBA" id="ARBA00022857"/>
    </source>
</evidence>
<dbReference type="KEGG" id="kga:ST1E_0050"/>
<keyword evidence="5 8" id="KW-0560">Oxidoreductase</keyword>
<dbReference type="UniPathway" id="UPA00053">
    <property type="reaction ID" value="UER00087"/>
</dbReference>
<keyword evidence="4 8" id="KW-0521">NADP</keyword>
<evidence type="ECO:0000259" key="10">
    <source>
        <dbReference type="Pfam" id="PF08501"/>
    </source>
</evidence>
<dbReference type="PANTHER" id="PTHR21089:SF1">
    <property type="entry name" value="BIFUNCTIONAL 3-DEHYDROQUINATE DEHYDRATASE_SHIKIMATE DEHYDROGENASE, CHLOROPLASTIC"/>
    <property type="match status" value="1"/>
</dbReference>
<dbReference type="GO" id="GO:0009423">
    <property type="term" value="P:chorismate biosynthetic process"/>
    <property type="evidence" value="ECO:0007669"/>
    <property type="project" value="UniProtKB-UniRule"/>
</dbReference>
<dbReference type="GO" id="GO:0005829">
    <property type="term" value="C:cytosol"/>
    <property type="evidence" value="ECO:0007669"/>
    <property type="project" value="TreeGrafter"/>
</dbReference>
<dbReference type="RefSeq" id="WP_015389803.1">
    <property type="nucleotide sequence ID" value="NC_020284.1"/>
</dbReference>
<dbReference type="Pfam" id="PF01488">
    <property type="entry name" value="Shikimate_DH"/>
    <property type="match status" value="1"/>
</dbReference>
<reference evidence="12 13" key="1">
    <citation type="journal article" date="2013" name="Genome Biol. Evol.">
        <title>Genome evolution and phylogenomic analysis of candidatus kinetoplastibacterium, the betaproteobacterial endosymbionts of strigomonas and angomonas.</title>
        <authorList>
            <person name="Alves J.M."/>
            <person name="Serrano M.G."/>
            <person name="Maia da Silva F."/>
            <person name="Voegtly L.J."/>
            <person name="Matveyev A.V."/>
            <person name="Teixeira M.M."/>
            <person name="Camargo E.P."/>
            <person name="Buck G.A."/>
        </authorList>
    </citation>
    <scope>NUCLEOTIDE SEQUENCE [LARGE SCALE GENOMIC DNA]</scope>
    <source>
        <strain evidence="12 13">TCC219</strain>
    </source>
</reference>
<dbReference type="AlphaFoldDB" id="M1M280"/>
<proteinExistence type="inferred from homology"/>
<comment type="similarity">
    <text evidence="8">Belongs to the shikimate dehydrogenase family.</text>
</comment>
<dbReference type="Proteomes" id="UP000011658">
    <property type="component" value="Chromosome"/>
</dbReference>
<feature type="domain" description="Shikimate dehydrogenase substrate binding N-terminal" evidence="10">
    <location>
        <begin position="11"/>
        <end position="95"/>
    </location>
</feature>
<evidence type="ECO:0000256" key="3">
    <source>
        <dbReference type="ARBA" id="ARBA00022605"/>
    </source>
</evidence>
<evidence type="ECO:0000259" key="11">
    <source>
        <dbReference type="Pfam" id="PF18317"/>
    </source>
</evidence>
<accession>M1M280</accession>
<dbReference type="EC" id="1.1.1.25" evidence="2 8"/>
<name>M1M280_9PROT</name>
<feature type="binding site" evidence="8">
    <location>
        <begin position="19"/>
        <end position="21"/>
    </location>
    <ligand>
        <name>shikimate</name>
        <dbReference type="ChEBI" id="CHEBI:36208"/>
    </ligand>
</feature>
<dbReference type="InterPro" id="IPR011342">
    <property type="entry name" value="Shikimate_DH"/>
</dbReference>
<dbReference type="HOGENOM" id="CLU_044063_2_1_4"/>
<keyword evidence="6 8" id="KW-0057">Aromatic amino acid biosynthesis</keyword>
<dbReference type="NCBIfam" id="TIGR00507">
    <property type="entry name" value="aroE"/>
    <property type="match status" value="1"/>
</dbReference>
<dbReference type="InterPro" id="IPR013708">
    <property type="entry name" value="Shikimate_DH-bd_N"/>
</dbReference>
<dbReference type="GO" id="GO:0004764">
    <property type="term" value="F:shikimate 3-dehydrogenase (NADP+) activity"/>
    <property type="evidence" value="ECO:0007669"/>
    <property type="project" value="UniProtKB-UniRule"/>
</dbReference>
<feature type="binding site" evidence="8">
    <location>
        <begin position="132"/>
        <end position="136"/>
    </location>
    <ligand>
        <name>NADP(+)</name>
        <dbReference type="ChEBI" id="CHEBI:58349"/>
    </ligand>
</feature>
<dbReference type="EMBL" id="CP003806">
    <property type="protein sequence ID" value="AGF49319.1"/>
    <property type="molecule type" value="Genomic_DNA"/>
</dbReference>
<sequence>MQKYAVQKYAVIGNPVAHSRSPDIHMMFAKQNGISISYEKIFSSEEYFDETVRKFFAEGGYGLNVTVPFKRKAFSIIDGNCISERAKLAKSINTIWTKDGVLHGCNTDGIGLLRDLTRLGFNFENARILIVGAGGAARGAFQTLINTSCSEINIANRTVVNAKNLVEECKDNDRKIINYGPLTEANKNGPWNLVINTTTSSLSNISPDLPRNLYCKGNSLAYDMMYSKKDTPFMRQARLDGATKCSDGLGMLVEQAAESFYIWCNVKPETITVLENIRKLMSNE</sequence>
<feature type="binding site" evidence="8">
    <location>
        <position position="93"/>
    </location>
    <ligand>
        <name>shikimate</name>
        <dbReference type="ChEBI" id="CHEBI:36208"/>
    </ligand>
</feature>
<dbReference type="InterPro" id="IPR036291">
    <property type="entry name" value="NAD(P)-bd_dom_sf"/>
</dbReference>
<comment type="catalytic activity">
    <reaction evidence="7 8">
        <text>shikimate + NADP(+) = 3-dehydroshikimate + NADPH + H(+)</text>
        <dbReference type="Rhea" id="RHEA:17737"/>
        <dbReference type="ChEBI" id="CHEBI:15378"/>
        <dbReference type="ChEBI" id="CHEBI:16630"/>
        <dbReference type="ChEBI" id="CHEBI:36208"/>
        <dbReference type="ChEBI" id="CHEBI:57783"/>
        <dbReference type="ChEBI" id="CHEBI:58349"/>
        <dbReference type="EC" id="1.1.1.25"/>
    </reaction>
</comment>
<dbReference type="eggNOG" id="COG0169">
    <property type="taxonomic scope" value="Bacteria"/>
</dbReference>
<dbReference type="GO" id="GO:0019632">
    <property type="term" value="P:shikimate metabolic process"/>
    <property type="evidence" value="ECO:0007669"/>
    <property type="project" value="InterPro"/>
</dbReference>
<feature type="active site" description="Proton acceptor" evidence="8">
    <location>
        <position position="70"/>
    </location>
</feature>
<organism evidence="12 13">
    <name type="scientific">Candidatus Kinetoplastidibacterium galati TCC219</name>
    <dbReference type="NCBI Taxonomy" id="1208921"/>
    <lineage>
        <taxon>Bacteria</taxon>
        <taxon>Pseudomonadati</taxon>
        <taxon>Pseudomonadota</taxon>
        <taxon>Betaproteobacteria</taxon>
        <taxon>Candidatus Kinetoplastidibacterium</taxon>
    </lineage>
</organism>
<evidence type="ECO:0000259" key="9">
    <source>
        <dbReference type="Pfam" id="PF01488"/>
    </source>
</evidence>
<dbReference type="GO" id="GO:0008652">
    <property type="term" value="P:amino acid biosynthetic process"/>
    <property type="evidence" value="ECO:0007669"/>
    <property type="project" value="UniProtKB-KW"/>
</dbReference>
<dbReference type="GO" id="GO:0009073">
    <property type="term" value="P:aromatic amino acid family biosynthetic process"/>
    <property type="evidence" value="ECO:0007669"/>
    <property type="project" value="UniProtKB-KW"/>
</dbReference>
<feature type="binding site" evidence="8">
    <location>
        <position position="226"/>
    </location>
    <ligand>
        <name>shikimate</name>
        <dbReference type="ChEBI" id="CHEBI:36208"/>
    </ligand>
</feature>
<dbReference type="OrthoDB" id="9776868at2"/>
<dbReference type="STRING" id="1208921.ST1E_0050"/>
<keyword evidence="3 8" id="KW-0028">Amino-acid biosynthesis</keyword>
<dbReference type="PATRIC" id="fig|1208921.3.peg.610"/>
<dbReference type="CDD" id="cd01065">
    <property type="entry name" value="NAD_bind_Shikimate_DH"/>
    <property type="match status" value="1"/>
</dbReference>
<dbReference type="InterPro" id="IPR046346">
    <property type="entry name" value="Aminoacid_DH-like_N_sf"/>
</dbReference>
<gene>
    <name evidence="8" type="primary">aroE</name>
    <name evidence="12" type="ORF">ST1E_0050</name>
</gene>
<keyword evidence="13" id="KW-1185">Reference proteome</keyword>
<feature type="binding site" evidence="8">
    <location>
        <position position="66"/>
    </location>
    <ligand>
        <name>shikimate</name>
        <dbReference type="ChEBI" id="CHEBI:36208"/>
    </ligand>
</feature>
<dbReference type="GO" id="GO:0050661">
    <property type="term" value="F:NADP binding"/>
    <property type="evidence" value="ECO:0007669"/>
    <property type="project" value="InterPro"/>
</dbReference>
<dbReference type="NCBIfam" id="NF001310">
    <property type="entry name" value="PRK00258.1-2"/>
    <property type="match status" value="1"/>
</dbReference>
<evidence type="ECO:0000256" key="6">
    <source>
        <dbReference type="ARBA" id="ARBA00023141"/>
    </source>
</evidence>
<dbReference type="InterPro" id="IPR022893">
    <property type="entry name" value="Shikimate_DH_fam"/>
</dbReference>
<dbReference type="PANTHER" id="PTHR21089">
    <property type="entry name" value="SHIKIMATE DEHYDROGENASE"/>
    <property type="match status" value="1"/>
</dbReference>
<feature type="binding site" evidence="8">
    <location>
        <position position="248"/>
    </location>
    <ligand>
        <name>NADP(+)</name>
        <dbReference type="ChEBI" id="CHEBI:58349"/>
    </ligand>
</feature>